<feature type="transmembrane region" description="Helical" evidence="2">
    <location>
        <begin position="311"/>
        <end position="329"/>
    </location>
</feature>
<name>A0A7R9U3J0_9STRA</name>
<dbReference type="AlphaFoldDB" id="A0A7R9U3J0"/>
<feature type="region of interest" description="Disordered" evidence="1">
    <location>
        <begin position="336"/>
        <end position="357"/>
    </location>
</feature>
<protein>
    <submittedName>
        <fullName evidence="3">Uncharacterized protein</fullName>
    </submittedName>
</protein>
<dbReference type="EMBL" id="HBEA01003132">
    <property type="protein sequence ID" value="CAD8252840.1"/>
    <property type="molecule type" value="Transcribed_RNA"/>
</dbReference>
<evidence type="ECO:0000313" key="3">
    <source>
        <dbReference type="EMBL" id="CAD8252840.1"/>
    </source>
</evidence>
<gene>
    <name evidence="3" type="ORF">PPYR1160_LOCUS2332</name>
</gene>
<evidence type="ECO:0000256" key="1">
    <source>
        <dbReference type="SAM" id="MobiDB-lite"/>
    </source>
</evidence>
<keyword evidence="2" id="KW-1133">Transmembrane helix</keyword>
<keyword evidence="2" id="KW-0472">Membrane</keyword>
<feature type="compositionally biased region" description="Low complexity" evidence="1">
    <location>
        <begin position="218"/>
        <end position="228"/>
    </location>
</feature>
<accession>A0A7R9U3J0</accession>
<organism evidence="3">
    <name type="scientific">Pinguiococcus pyrenoidosus</name>
    <dbReference type="NCBI Taxonomy" id="172671"/>
    <lineage>
        <taxon>Eukaryota</taxon>
        <taxon>Sar</taxon>
        <taxon>Stramenopiles</taxon>
        <taxon>Ochrophyta</taxon>
        <taxon>Pinguiophyceae</taxon>
        <taxon>Pinguiochrysidales</taxon>
        <taxon>Pinguiochrysidaceae</taxon>
        <taxon>Pinguiococcus</taxon>
    </lineage>
</organism>
<feature type="region of interest" description="Disordered" evidence="1">
    <location>
        <begin position="44"/>
        <end position="88"/>
    </location>
</feature>
<sequence length="357" mass="38087">MARELDIPLTRSYYAAADAVREAELRDELAGIVAYNLRSDAVAEEEDEELFAPDGFTPRPQPAAGKTAATERARPQPPEAPRPAEPDEKMKEGLGQVLNGIADVFFEDTPAVSAMNDSWKVDEAALFGDRDATAKGRDADAKGRDLDAKDKTWLRHLNPFAAAGALAENALLGILMLGPDEKRSGKFETFNVSTKEKVPTPGASTAPGDSAFRDRGPARATTVAAATPGPRPPSKRGSRFQRGRKFLFGLLQVENGDVRRSTLTVSGLRGLCIAFFRACLHLATWAGAGYIPGEVVAFATLAYALLYRHGLWGFAVALLVVRVAVVAIFGKGPAGTPRNDDARQGQGEGMRPAGSAL</sequence>
<reference evidence="3" key="1">
    <citation type="submission" date="2021-01" db="EMBL/GenBank/DDBJ databases">
        <authorList>
            <person name="Corre E."/>
            <person name="Pelletier E."/>
            <person name="Niang G."/>
            <person name="Scheremetjew M."/>
            <person name="Finn R."/>
            <person name="Kale V."/>
            <person name="Holt S."/>
            <person name="Cochrane G."/>
            <person name="Meng A."/>
            <person name="Brown T."/>
            <person name="Cohen L."/>
        </authorList>
    </citation>
    <scope>NUCLEOTIDE SEQUENCE</scope>
    <source>
        <strain evidence="3">CCMP2078</strain>
    </source>
</reference>
<evidence type="ECO:0000256" key="2">
    <source>
        <dbReference type="SAM" id="Phobius"/>
    </source>
</evidence>
<keyword evidence="2" id="KW-0812">Transmembrane</keyword>
<feature type="region of interest" description="Disordered" evidence="1">
    <location>
        <begin position="195"/>
        <end position="239"/>
    </location>
</feature>
<proteinExistence type="predicted"/>